<organism evidence="1 2">
    <name type="scientific">Cetraspora pellucida</name>
    <dbReference type="NCBI Taxonomy" id="1433469"/>
    <lineage>
        <taxon>Eukaryota</taxon>
        <taxon>Fungi</taxon>
        <taxon>Fungi incertae sedis</taxon>
        <taxon>Mucoromycota</taxon>
        <taxon>Glomeromycotina</taxon>
        <taxon>Glomeromycetes</taxon>
        <taxon>Diversisporales</taxon>
        <taxon>Gigasporaceae</taxon>
        <taxon>Cetraspora</taxon>
    </lineage>
</organism>
<proteinExistence type="predicted"/>
<evidence type="ECO:0000313" key="2">
    <source>
        <dbReference type="Proteomes" id="UP000789366"/>
    </source>
</evidence>
<gene>
    <name evidence="1" type="ORF">SPELUC_LOCUS2824</name>
</gene>
<keyword evidence="2" id="KW-1185">Reference proteome</keyword>
<dbReference type="Proteomes" id="UP000789366">
    <property type="component" value="Unassembled WGS sequence"/>
</dbReference>
<protein>
    <submittedName>
        <fullName evidence="1">3556_t:CDS:1</fullName>
    </submittedName>
</protein>
<accession>A0ACA9KW80</accession>
<reference evidence="1" key="1">
    <citation type="submission" date="2021-06" db="EMBL/GenBank/DDBJ databases">
        <authorList>
            <person name="Kallberg Y."/>
            <person name="Tangrot J."/>
            <person name="Rosling A."/>
        </authorList>
    </citation>
    <scope>NUCLEOTIDE SEQUENCE</scope>
    <source>
        <strain evidence="1">28 12/20/2015</strain>
    </source>
</reference>
<name>A0ACA9KW80_9GLOM</name>
<feature type="non-terminal residue" evidence="1">
    <location>
        <position position="1"/>
    </location>
</feature>
<dbReference type="EMBL" id="CAJVPW010002008">
    <property type="protein sequence ID" value="CAG8496956.1"/>
    <property type="molecule type" value="Genomic_DNA"/>
</dbReference>
<evidence type="ECO:0000313" key="1">
    <source>
        <dbReference type="EMBL" id="CAG8496956.1"/>
    </source>
</evidence>
<comment type="caution">
    <text evidence="1">The sequence shown here is derived from an EMBL/GenBank/DDBJ whole genome shotgun (WGS) entry which is preliminary data.</text>
</comment>
<sequence length="572" mass="64782">DPNGAYQIDNYYLKKTGSQKSLYDNPLQLWSTRDFGANKNILFHNIVGFVTFEKFMVVAELLPTQQLQLWVSMDGEKFAKTQYPPNMDVQNEAFTILESTTGSIILHATGLSHHLWGNIMKSNYNGTYYSLSLENVNRDEQGFVDFEKMQGIEGIALANIVSNTNEVIIGGSAKKLQSRITFSDGGAWQKLTPPKSDSDGKPYNCNDCSLHLHSYTERRDPRDSFSSPSAVGLMIGVGNVGDYLSPYLDGDTFLTRDAGVTWTEVKKGAYMYGFGGQGSILVLVDDEAPTKHILYSFNEGKTWTEYEFTDKPIKVHDILTHPKGTKFAFLLRGRPEGNYFKEAVVYLDFTPKLNDKCIEKDFDLWKPTHPGHQGHQNDCLFGHTVTYNRRNLERDCYIDESFSQSKQKPEDCKCDEYDFECDFNYIRDENNKCTLVGGTSPLKLTVEEMCVDGAKFWYNESGYRKIPISTCSGGEEETYLGKPYECPSSNGNSAINWFIIILVVGAIIACYPMADSQSFLSNMFESFMDIISQILSKISVPRSGNRYRYRPVSQDDPNDVLLNEYDDDNQEL</sequence>